<protein>
    <recommendedName>
        <fullName evidence="1">RNA-directed DNA polymerase</fullName>
        <ecNumber evidence="1">2.7.7.49</ecNumber>
    </recommendedName>
</protein>
<dbReference type="InterPro" id="IPR043502">
    <property type="entry name" value="DNA/RNA_pol_sf"/>
</dbReference>
<dbReference type="FunFam" id="3.10.20.370:FF:000001">
    <property type="entry name" value="Retrovirus-related Pol polyprotein from transposon 17.6-like protein"/>
    <property type="match status" value="1"/>
</dbReference>
<evidence type="ECO:0000256" key="5">
    <source>
        <dbReference type="ARBA" id="ARBA00022759"/>
    </source>
</evidence>
<proteinExistence type="predicted"/>
<evidence type="ECO:0000256" key="3">
    <source>
        <dbReference type="ARBA" id="ARBA00022695"/>
    </source>
</evidence>
<dbReference type="CDD" id="cd01647">
    <property type="entry name" value="RT_LTR"/>
    <property type="match status" value="1"/>
</dbReference>
<feature type="compositionally biased region" description="Basic and acidic residues" evidence="8">
    <location>
        <begin position="391"/>
        <end position="409"/>
    </location>
</feature>
<dbReference type="InterPro" id="IPR041373">
    <property type="entry name" value="RT_RNaseH"/>
</dbReference>
<dbReference type="CDD" id="cd09274">
    <property type="entry name" value="RNase_HI_RT_Ty3"/>
    <property type="match status" value="1"/>
</dbReference>
<dbReference type="Gene3D" id="3.10.10.10">
    <property type="entry name" value="HIV Type 1 Reverse Transcriptase, subunit A, domain 1"/>
    <property type="match status" value="1"/>
</dbReference>
<feature type="compositionally biased region" description="Basic and acidic residues" evidence="8">
    <location>
        <begin position="418"/>
        <end position="459"/>
    </location>
</feature>
<dbReference type="Pfam" id="PF03732">
    <property type="entry name" value="Retrotrans_gag"/>
    <property type="match status" value="1"/>
</dbReference>
<evidence type="ECO:0000256" key="8">
    <source>
        <dbReference type="SAM" id="MobiDB-lite"/>
    </source>
</evidence>
<dbReference type="InterPro" id="IPR021109">
    <property type="entry name" value="Peptidase_aspartic_dom_sf"/>
</dbReference>
<dbReference type="Gene3D" id="3.30.70.270">
    <property type="match status" value="2"/>
</dbReference>
<keyword evidence="4" id="KW-0540">Nuclease</keyword>
<evidence type="ECO:0000259" key="9">
    <source>
        <dbReference type="PROSITE" id="PS50994"/>
    </source>
</evidence>
<evidence type="ECO:0000313" key="10">
    <source>
        <dbReference type="EMBL" id="CAN68123.1"/>
    </source>
</evidence>
<dbReference type="InterPro" id="IPR043128">
    <property type="entry name" value="Rev_trsase/Diguanyl_cyclase"/>
</dbReference>
<keyword evidence="5" id="KW-0255">Endonuclease</keyword>
<dbReference type="FunFam" id="3.30.70.270:FF:000020">
    <property type="entry name" value="Transposon Tf2-6 polyprotein-like Protein"/>
    <property type="match status" value="1"/>
</dbReference>
<dbReference type="GO" id="GO:0003964">
    <property type="term" value="F:RNA-directed DNA polymerase activity"/>
    <property type="evidence" value="ECO:0007669"/>
    <property type="project" value="UniProtKB-KW"/>
</dbReference>
<dbReference type="Pfam" id="PF00665">
    <property type="entry name" value="rve"/>
    <property type="match status" value="1"/>
</dbReference>
<dbReference type="Gene3D" id="2.40.70.10">
    <property type="entry name" value="Acid Proteases"/>
    <property type="match status" value="1"/>
</dbReference>
<dbReference type="InterPro" id="IPR000477">
    <property type="entry name" value="RT_dom"/>
</dbReference>
<evidence type="ECO:0000256" key="2">
    <source>
        <dbReference type="ARBA" id="ARBA00022679"/>
    </source>
</evidence>
<dbReference type="GO" id="GO:0015074">
    <property type="term" value="P:DNA integration"/>
    <property type="evidence" value="ECO:0007669"/>
    <property type="project" value="InterPro"/>
</dbReference>
<dbReference type="PANTHER" id="PTHR37984:SF5">
    <property type="entry name" value="PROTEIN NYNRIN-LIKE"/>
    <property type="match status" value="1"/>
</dbReference>
<sequence>MESENPYAHIKEFEDVCNTFQEGGASIDLMRLKLFPFTLKDKAKIWLNSLRTRSIRTWTNLQAEFLKKFFPTHRTNGLKRQISNFSAKENEKFYECWERYMEAINACPHHGFDTWLLVSYFYDGMSSSMKQLLETMCGGDFMSKNPEEAMDFLSYVAEVSRGWDEPHRGKVGKMKSQPSAFNAKAGMYTLNEDDDMKEKFAAMTRRVEELELKKMHEVQAVVETPVLVMSCPICQSYEHLMEECPTIPAAREMFGDQANVVGQFKPNNNAPYGNTYNSSWRNHPNFSWKARAPQYQQPAQPSQQSSSLEQAIVNLNKVVKDFIGDQKAINAQLSQRINSVENIMNRRIDGMQNDLSQKIDNLQYSISRLTNLNIVQEKGRFPSQPHQNPKGIHEVETHEEESSQVRDVKALITLRSGKKIEKPTPKPHVEEKKEEETKKGEEKKGKKKDVSEIKEDHDSTVNANPEKILLKEEMLKKLTSPPFPQALHGKKGIRNASEILEVLRQVKVNIPLLDMIKQVPTYAKFLKDLCTIKRGLNVNKKAFLTEQVSAIIQCKSPLKYKDPGCPTISVMIRGKVVEKALLNLGASVNLLPYSIYKQLGLGELKPTSITLSLADRSVKIPRGVIEDVLVQVDNFYYPVDFVVLDTDPTVKEANSVPIILGRSFLATSNVIINCRNGLMQLTFGNMTLELNIFYMSKKQITSEEEEGPEEVCIIDTLVEEHYNQNMQDKLNESLGDLEEGLSEPPDVLTTLQGWMRREEILPLFNKEEGEAAEEETPKLNLKPLPVELKYTYLEENNQCPVVISSYLTSHQEKCLLEVLKRCKKAIGWQISDLKGISPLVCTHHIYMEEEAKPIRQPQRRLNPHLQEVVRAEVLKLLQAGIIYPISDSPWVNPTQVVPKKSGITVVYNEKREEIATRLTLGWRVCIDYRKLNLMTRKDHFPLPFIDQVLKRVSGHHFYCFLDGYSGYFQIEIDVEDQEKTTFTCSFGTYAYRIMPFGLCNAPATFQRCMLSIFSDMVERIMEVFMDDITVYGGTFEECLVNLEAVLNRCIEKDLVLNWEKCHFMVRQGIVLGHIISEKDIEADKAKVELIVKLSFPTTVKGVRQFLGHAEFYRRFIKDFSNLSKPLCELLAKDAKFIWDKRCQNSFDQLKQFLTTTPIVRAPNGQLPFEVMCDASDFAIGAVLGQREDGKPYVIYYASKTLNEAQRNYTITEKELLAVVFALDKFRAYLVGSFIIVFTDHSTLKYLLTKQDAKARLIRWILLLQEFDLQIRDKKGVENAVADHLSRLAIAYNSHVLPINDDFLEESLMLLEKAPWYAHIANYLVTGEVPSEWKAQDRKHFFAKIHAYYWEEPFLFKYCTDQIIRKCVLEEEQQGILSHENACGGHFAFQKTAMKVLQSGFTWPSLFKDSHIMCKSCDRCQRLGKLTKRNQMPMNPILIVDLFDVWGIDFMGPFPMSFGNSYILVGVDYVSKWVEAIPCKHNNHRVVLRFLKENIFSRFGVPKAIINDGGTHFCNKPFETLLAKYGVKHKVATPYHPQTSGQVELANREIKNILMKVVITSRKDWSIKLHDSLWAYRTAYKTIPGMSPYRLVYGKACHFPVEVEYKAWWAIKRLNMDLIRAGEKRCLDLNEMEELRNDAYINSKVAKQRMKRWHDQLISNKEFHKGQIVLLYDSRLHVFLGKLKSRWIGPFIIHQVHPNGVVELLNSKSTDIFKVNGHRLKPFIEPFKPENEEINLLEPQKA</sequence>
<dbReference type="Gene3D" id="3.30.420.10">
    <property type="entry name" value="Ribonuclease H-like superfamily/Ribonuclease H"/>
    <property type="match status" value="1"/>
</dbReference>
<feature type="region of interest" description="Disordered" evidence="8">
    <location>
        <begin position="379"/>
        <end position="459"/>
    </location>
</feature>
<keyword evidence="7" id="KW-0695">RNA-directed DNA polymerase</keyword>
<keyword evidence="3" id="KW-0548">Nucleotidyltransferase</keyword>
<dbReference type="Pfam" id="PF00078">
    <property type="entry name" value="RVT_1"/>
    <property type="match status" value="1"/>
</dbReference>
<dbReference type="InterPro" id="IPR041588">
    <property type="entry name" value="Integrase_H2C2"/>
</dbReference>
<gene>
    <name evidence="10" type="ORF">VITISV_028330</name>
</gene>
<feature type="domain" description="Integrase catalytic" evidence="9">
    <location>
        <begin position="1431"/>
        <end position="1595"/>
    </location>
</feature>
<evidence type="ECO:0000256" key="7">
    <source>
        <dbReference type="ARBA" id="ARBA00022918"/>
    </source>
</evidence>
<evidence type="ECO:0000256" key="6">
    <source>
        <dbReference type="ARBA" id="ARBA00022801"/>
    </source>
</evidence>
<dbReference type="EMBL" id="AM465541">
    <property type="protein sequence ID" value="CAN68123.1"/>
    <property type="molecule type" value="Genomic_DNA"/>
</dbReference>
<name>A5BNE4_VITVI</name>
<reference evidence="10" key="1">
    <citation type="journal article" date="2007" name="PLoS ONE">
        <title>The first genome sequence of an elite grapevine cultivar (Pinot noir Vitis vinifera L.): coping with a highly heterozygous genome.</title>
        <authorList>
            <person name="Velasco R."/>
            <person name="Zharkikh A."/>
            <person name="Troggio M."/>
            <person name="Cartwright D.A."/>
            <person name="Cestaro A."/>
            <person name="Pruss D."/>
            <person name="Pindo M."/>
            <person name="FitzGerald L.M."/>
            <person name="Vezzulli S."/>
            <person name="Reid J."/>
            <person name="Malacarne G."/>
            <person name="Iliev D."/>
            <person name="Coppola G."/>
            <person name="Wardell B."/>
            <person name="Micheletti D."/>
            <person name="Macalma T."/>
            <person name="Facci M."/>
            <person name="Mitchell J.T."/>
            <person name="Perazzolli M."/>
            <person name="Eldredge G."/>
            <person name="Gatto P."/>
            <person name="Oyzerski R."/>
            <person name="Moretto M."/>
            <person name="Gutin N."/>
            <person name="Stefanini M."/>
            <person name="Chen Y."/>
            <person name="Segala C."/>
            <person name="Davenport C."/>
            <person name="Dematte L."/>
            <person name="Mraz A."/>
            <person name="Battilana J."/>
            <person name="Stormo K."/>
            <person name="Costa F."/>
            <person name="Tao Q."/>
            <person name="Si-Ammour A."/>
            <person name="Harkins T."/>
            <person name="Lackey A."/>
            <person name="Perbost C."/>
            <person name="Taillon B."/>
            <person name="Stella A."/>
            <person name="Solovyev V."/>
            <person name="Fawcett J.A."/>
            <person name="Sterck L."/>
            <person name="Vandepoele K."/>
            <person name="Grando S.M."/>
            <person name="Toppo S."/>
            <person name="Moser C."/>
            <person name="Lanchbury J."/>
            <person name="Bogden R."/>
            <person name="Skolnick M."/>
            <person name="Sgaramella V."/>
            <person name="Bhatnagar S.K."/>
            <person name="Fontana P."/>
            <person name="Gutin A."/>
            <person name="Van de Peer Y."/>
            <person name="Salamini F."/>
            <person name="Viola R."/>
        </authorList>
    </citation>
    <scope>NUCLEOTIDE SEQUENCE</scope>
</reference>
<evidence type="ECO:0000256" key="1">
    <source>
        <dbReference type="ARBA" id="ARBA00012493"/>
    </source>
</evidence>
<dbReference type="GO" id="GO:0004519">
    <property type="term" value="F:endonuclease activity"/>
    <property type="evidence" value="ECO:0007669"/>
    <property type="project" value="UniProtKB-KW"/>
</dbReference>
<dbReference type="GO" id="GO:0003676">
    <property type="term" value="F:nucleic acid binding"/>
    <property type="evidence" value="ECO:0007669"/>
    <property type="project" value="InterPro"/>
</dbReference>
<dbReference type="PROSITE" id="PS50994">
    <property type="entry name" value="INTEGRASE"/>
    <property type="match status" value="1"/>
</dbReference>
<organism evidence="10">
    <name type="scientific">Vitis vinifera</name>
    <name type="common">Grape</name>
    <dbReference type="NCBI Taxonomy" id="29760"/>
    <lineage>
        <taxon>Eukaryota</taxon>
        <taxon>Viridiplantae</taxon>
        <taxon>Streptophyta</taxon>
        <taxon>Embryophyta</taxon>
        <taxon>Tracheophyta</taxon>
        <taxon>Spermatophyta</taxon>
        <taxon>Magnoliopsida</taxon>
        <taxon>eudicotyledons</taxon>
        <taxon>Gunneridae</taxon>
        <taxon>Pentapetalae</taxon>
        <taxon>rosids</taxon>
        <taxon>Vitales</taxon>
        <taxon>Vitaceae</taxon>
        <taxon>Viteae</taxon>
        <taxon>Vitis</taxon>
    </lineage>
</organism>
<dbReference type="Gene3D" id="1.10.340.70">
    <property type="match status" value="1"/>
</dbReference>
<dbReference type="CDD" id="cd00303">
    <property type="entry name" value="retropepsin_like"/>
    <property type="match status" value="1"/>
</dbReference>
<dbReference type="GO" id="GO:0016787">
    <property type="term" value="F:hydrolase activity"/>
    <property type="evidence" value="ECO:0007669"/>
    <property type="project" value="UniProtKB-KW"/>
</dbReference>
<dbReference type="InterPro" id="IPR005162">
    <property type="entry name" value="Retrotrans_gag_dom"/>
</dbReference>
<evidence type="ECO:0000256" key="4">
    <source>
        <dbReference type="ARBA" id="ARBA00022722"/>
    </source>
</evidence>
<dbReference type="InterPro" id="IPR050951">
    <property type="entry name" value="Retrovirus_Pol_polyprotein"/>
</dbReference>
<dbReference type="Pfam" id="PF17921">
    <property type="entry name" value="Integrase_H2C2"/>
    <property type="match status" value="1"/>
</dbReference>
<dbReference type="EC" id="2.7.7.49" evidence="1"/>
<dbReference type="Pfam" id="PF17917">
    <property type="entry name" value="RT_RNaseH"/>
    <property type="match status" value="1"/>
</dbReference>
<dbReference type="InterPro" id="IPR036397">
    <property type="entry name" value="RNaseH_sf"/>
</dbReference>
<keyword evidence="2" id="KW-0808">Transferase</keyword>
<dbReference type="PANTHER" id="PTHR37984">
    <property type="entry name" value="PROTEIN CBG26694"/>
    <property type="match status" value="1"/>
</dbReference>
<dbReference type="InterPro" id="IPR001584">
    <property type="entry name" value="Integrase_cat-core"/>
</dbReference>
<dbReference type="SUPFAM" id="SSF53098">
    <property type="entry name" value="Ribonuclease H-like"/>
    <property type="match status" value="1"/>
</dbReference>
<dbReference type="InterPro" id="IPR012337">
    <property type="entry name" value="RNaseH-like_sf"/>
</dbReference>
<keyword evidence="6" id="KW-0378">Hydrolase</keyword>
<accession>A5BNE4</accession>
<dbReference type="SUPFAM" id="SSF56672">
    <property type="entry name" value="DNA/RNA polymerases"/>
    <property type="match status" value="1"/>
</dbReference>
<dbReference type="SUPFAM" id="SSF50630">
    <property type="entry name" value="Acid proteases"/>
    <property type="match status" value="1"/>
</dbReference>